<dbReference type="AlphaFoldDB" id="A0A9C7LC24"/>
<evidence type="ECO:0000313" key="2">
    <source>
        <dbReference type="EMBL" id="CAG9609762.1"/>
    </source>
</evidence>
<gene>
    <name evidence="2" type="ORF">NEOCIP111885_03505</name>
</gene>
<accession>A0A9C7LC24</accession>
<protein>
    <submittedName>
        <fullName evidence="2">Uncharacterized protein</fullName>
    </submittedName>
</protein>
<evidence type="ECO:0000313" key="3">
    <source>
        <dbReference type="Proteomes" id="UP000789845"/>
    </source>
</evidence>
<keyword evidence="3" id="KW-1185">Reference proteome</keyword>
<keyword evidence="1" id="KW-0812">Transmembrane</keyword>
<keyword evidence="1" id="KW-0472">Membrane</keyword>
<name>A0A9C7LC24_9BACI</name>
<reference evidence="2" key="1">
    <citation type="submission" date="2021-10" db="EMBL/GenBank/DDBJ databases">
        <authorList>
            <person name="Criscuolo A."/>
        </authorList>
    </citation>
    <scope>NUCLEOTIDE SEQUENCE</scope>
    <source>
        <strain evidence="2">CIP111885</strain>
    </source>
</reference>
<proteinExistence type="predicted"/>
<dbReference type="RefSeq" id="WP_230497999.1">
    <property type="nucleotide sequence ID" value="NZ_CAKJTG010000023.1"/>
</dbReference>
<dbReference type="EMBL" id="CAKJTG010000023">
    <property type="protein sequence ID" value="CAG9609762.1"/>
    <property type="molecule type" value="Genomic_DNA"/>
</dbReference>
<sequence>MVGNWKFNVFFGLVALVFTLLFSLPNNTWQTTIFRGSIGFFIFYILAYLVRTIFFLIISRKTKQVIASEIEHENEAADPLREDEESNDFTFENQFESIPLHALHKEEKTNNL</sequence>
<organism evidence="2 3">
    <name type="scientific">Pseudoneobacillus rhizosphaerae</name>
    <dbReference type="NCBI Taxonomy" id="2880968"/>
    <lineage>
        <taxon>Bacteria</taxon>
        <taxon>Bacillati</taxon>
        <taxon>Bacillota</taxon>
        <taxon>Bacilli</taxon>
        <taxon>Bacillales</taxon>
        <taxon>Bacillaceae</taxon>
        <taxon>Pseudoneobacillus</taxon>
    </lineage>
</organism>
<comment type="caution">
    <text evidence="2">The sequence shown here is derived from an EMBL/GenBank/DDBJ whole genome shotgun (WGS) entry which is preliminary data.</text>
</comment>
<dbReference type="Proteomes" id="UP000789845">
    <property type="component" value="Unassembled WGS sequence"/>
</dbReference>
<keyword evidence="1" id="KW-1133">Transmembrane helix</keyword>
<feature type="transmembrane region" description="Helical" evidence="1">
    <location>
        <begin position="37"/>
        <end position="58"/>
    </location>
</feature>
<evidence type="ECO:0000256" key="1">
    <source>
        <dbReference type="SAM" id="Phobius"/>
    </source>
</evidence>
<feature type="transmembrane region" description="Helical" evidence="1">
    <location>
        <begin position="7"/>
        <end position="25"/>
    </location>
</feature>